<evidence type="ECO:0000256" key="1">
    <source>
        <dbReference type="ARBA" id="ARBA00022553"/>
    </source>
</evidence>
<keyword evidence="5" id="KW-1185">Reference proteome</keyword>
<accession>A0A2W2A7J6</accession>
<dbReference type="RefSeq" id="WP_111000450.1">
    <property type="nucleotide sequence ID" value="NZ_QKTW01000025.1"/>
</dbReference>
<dbReference type="SMART" id="SM00448">
    <property type="entry name" value="REC"/>
    <property type="match status" value="1"/>
</dbReference>
<reference evidence="4 5" key="1">
    <citation type="submission" date="2018-06" db="EMBL/GenBank/DDBJ databases">
        <title>Mucibacter soli gen. nov., sp. nov., a new member of the family Chitinophagaceae producing mucin.</title>
        <authorList>
            <person name="Kim M.-K."/>
            <person name="Park S."/>
            <person name="Kim T.-S."/>
            <person name="Joung Y."/>
            <person name="Han J.-H."/>
            <person name="Kim S.B."/>
        </authorList>
    </citation>
    <scope>NUCLEOTIDE SEQUENCE [LARGE SCALE GENOMIC DNA]</scope>
    <source>
        <strain evidence="4 5">R1-15</strain>
    </source>
</reference>
<dbReference type="PANTHER" id="PTHR44591:SF3">
    <property type="entry name" value="RESPONSE REGULATORY DOMAIN-CONTAINING PROTEIN"/>
    <property type="match status" value="1"/>
</dbReference>
<dbReference type="Gene3D" id="3.40.50.2300">
    <property type="match status" value="1"/>
</dbReference>
<feature type="domain" description="Response regulatory" evidence="3">
    <location>
        <begin position="5"/>
        <end position="119"/>
    </location>
</feature>
<proteinExistence type="predicted"/>
<evidence type="ECO:0000259" key="3">
    <source>
        <dbReference type="PROSITE" id="PS50110"/>
    </source>
</evidence>
<dbReference type="EMBL" id="QKTW01000025">
    <property type="protein sequence ID" value="PZF71305.1"/>
    <property type="molecule type" value="Genomic_DNA"/>
</dbReference>
<dbReference type="Pfam" id="PF00072">
    <property type="entry name" value="Response_reg"/>
    <property type="match status" value="1"/>
</dbReference>
<dbReference type="GO" id="GO:0000160">
    <property type="term" value="P:phosphorelay signal transduction system"/>
    <property type="evidence" value="ECO:0007669"/>
    <property type="project" value="InterPro"/>
</dbReference>
<evidence type="ECO:0000256" key="2">
    <source>
        <dbReference type="PROSITE-ProRule" id="PRU00169"/>
    </source>
</evidence>
<name>A0A2W2A7J6_9BACT</name>
<dbReference type="PANTHER" id="PTHR44591">
    <property type="entry name" value="STRESS RESPONSE REGULATOR PROTEIN 1"/>
    <property type="match status" value="1"/>
</dbReference>
<keyword evidence="1 2" id="KW-0597">Phosphoprotein</keyword>
<comment type="caution">
    <text evidence="4">The sequence shown here is derived from an EMBL/GenBank/DDBJ whole genome shotgun (WGS) entry which is preliminary data.</text>
</comment>
<organism evidence="4 5">
    <name type="scientific">Taibaiella soli</name>
    <dbReference type="NCBI Taxonomy" id="1649169"/>
    <lineage>
        <taxon>Bacteria</taxon>
        <taxon>Pseudomonadati</taxon>
        <taxon>Bacteroidota</taxon>
        <taxon>Chitinophagia</taxon>
        <taxon>Chitinophagales</taxon>
        <taxon>Chitinophagaceae</taxon>
        <taxon>Taibaiella</taxon>
    </lineage>
</organism>
<gene>
    <name evidence="4" type="ORF">DN068_18585</name>
</gene>
<feature type="modified residue" description="4-aspartylphosphate" evidence="2">
    <location>
        <position position="56"/>
    </location>
</feature>
<dbReference type="InterPro" id="IPR050595">
    <property type="entry name" value="Bact_response_regulator"/>
</dbReference>
<evidence type="ECO:0000313" key="5">
    <source>
        <dbReference type="Proteomes" id="UP000248745"/>
    </source>
</evidence>
<dbReference type="OrthoDB" id="7631574at2"/>
<protein>
    <submittedName>
        <fullName evidence="4">Response regulator</fullName>
    </submittedName>
</protein>
<sequence length="125" mass="13860">MLCKHILLVEDDLDSRQIFLDTLKDIAPGCACDTANNGVEAIEYLHHNRPDLIITDLNMPKIDGLEFIKVIKKMLLSIPLVIWSTSSLDINLASTLGVNGAIEKPSNYNDLYSLIQRMVTCCGLS</sequence>
<evidence type="ECO:0000313" key="4">
    <source>
        <dbReference type="EMBL" id="PZF71305.1"/>
    </source>
</evidence>
<dbReference type="PROSITE" id="PS50110">
    <property type="entry name" value="RESPONSE_REGULATORY"/>
    <property type="match status" value="1"/>
</dbReference>
<dbReference type="InterPro" id="IPR001789">
    <property type="entry name" value="Sig_transdc_resp-reg_receiver"/>
</dbReference>
<dbReference type="AlphaFoldDB" id="A0A2W2A7J6"/>
<dbReference type="Proteomes" id="UP000248745">
    <property type="component" value="Unassembled WGS sequence"/>
</dbReference>
<dbReference type="InterPro" id="IPR011006">
    <property type="entry name" value="CheY-like_superfamily"/>
</dbReference>
<dbReference type="SUPFAM" id="SSF52172">
    <property type="entry name" value="CheY-like"/>
    <property type="match status" value="1"/>
</dbReference>